<dbReference type="Gene3D" id="3.40.50.720">
    <property type="entry name" value="NAD(P)-binding Rossmann-like Domain"/>
    <property type="match status" value="1"/>
</dbReference>
<dbReference type="RefSeq" id="WP_379509403.1">
    <property type="nucleotide sequence ID" value="NZ_JBHRTQ010000007.1"/>
</dbReference>
<proteinExistence type="predicted"/>
<dbReference type="EMBL" id="JBHRTQ010000007">
    <property type="protein sequence ID" value="MFC3174027.1"/>
    <property type="molecule type" value="Genomic_DNA"/>
</dbReference>
<keyword evidence="3" id="KW-1185">Reference proteome</keyword>
<dbReference type="CDD" id="cd24146">
    <property type="entry name" value="nat-AmDH_N_like"/>
    <property type="match status" value="1"/>
</dbReference>
<dbReference type="Proteomes" id="UP001595604">
    <property type="component" value="Unassembled WGS sequence"/>
</dbReference>
<dbReference type="InterPro" id="IPR036291">
    <property type="entry name" value="NAD(P)-bd_dom_sf"/>
</dbReference>
<organism evidence="2 3">
    <name type="scientific">Novosphingobium bradum</name>
    <dbReference type="NCBI Taxonomy" id="1737444"/>
    <lineage>
        <taxon>Bacteria</taxon>
        <taxon>Pseudomonadati</taxon>
        <taxon>Pseudomonadota</taxon>
        <taxon>Alphaproteobacteria</taxon>
        <taxon>Sphingomonadales</taxon>
        <taxon>Sphingomonadaceae</taxon>
        <taxon>Novosphingobium</taxon>
    </lineage>
</organism>
<name>A0ABV7IV00_9SPHN</name>
<evidence type="ECO:0000313" key="2">
    <source>
        <dbReference type="EMBL" id="MFC3174027.1"/>
    </source>
</evidence>
<feature type="domain" description="2,4-diaminopentanoate dehydrogenase C-terminal" evidence="1">
    <location>
        <begin position="194"/>
        <end position="330"/>
    </location>
</feature>
<comment type="caution">
    <text evidence="2">The sequence shown here is derived from an EMBL/GenBank/DDBJ whole genome shotgun (WGS) entry which is preliminary data.</text>
</comment>
<dbReference type="Pfam" id="PF19328">
    <property type="entry name" value="DAP_DH_C"/>
    <property type="match status" value="1"/>
</dbReference>
<sequence>MTIRVAQWAFGNVGKITIEEMVKDPEIELVACYTRPGDKTGKDVGELIGLGPIGLATVSSLAEVVAAKPDLVLYMPLIWDVDAMVGLLEAGVNVISTANFLTGWSYGREAQDRLKAAALKGGASLFGTGINPGFAQMLAVLGTHVSRRVDFIKVQESVEASYYNSPETWRALGFGGPRDAPGALDRVRDRAGVFADCVEMIALSLGVVLDDILFEGELGVATEDLDFGYMTIAKGMACGMNIRFVGIKDGKRLVQVGTMTRLGNAMEPDWQPHQGYRIDITGMPNTQITFHSSGDTTGALQTAMPAIHAIRPVLAAKPGLVLASDLPLMGAPHRLG</sequence>
<dbReference type="SUPFAM" id="SSF51735">
    <property type="entry name" value="NAD(P)-binding Rossmann-fold domains"/>
    <property type="match status" value="1"/>
</dbReference>
<reference evidence="3" key="1">
    <citation type="journal article" date="2019" name="Int. J. Syst. Evol. Microbiol.">
        <title>The Global Catalogue of Microorganisms (GCM) 10K type strain sequencing project: providing services to taxonomists for standard genome sequencing and annotation.</title>
        <authorList>
            <consortium name="The Broad Institute Genomics Platform"/>
            <consortium name="The Broad Institute Genome Sequencing Center for Infectious Disease"/>
            <person name="Wu L."/>
            <person name="Ma J."/>
        </authorList>
    </citation>
    <scope>NUCLEOTIDE SEQUENCE [LARGE SCALE GENOMIC DNA]</scope>
    <source>
        <strain evidence="3">KCTC 42984</strain>
    </source>
</reference>
<evidence type="ECO:0000259" key="1">
    <source>
        <dbReference type="Pfam" id="PF19328"/>
    </source>
</evidence>
<protein>
    <recommendedName>
        <fullName evidence="1">2,4-diaminopentanoate dehydrogenase C-terminal domain-containing protein</fullName>
    </recommendedName>
</protein>
<gene>
    <name evidence="2" type="ORF">ACFOD9_07185</name>
</gene>
<evidence type="ECO:0000313" key="3">
    <source>
        <dbReference type="Proteomes" id="UP001595604"/>
    </source>
</evidence>
<accession>A0ABV7IV00</accession>
<dbReference type="InterPro" id="IPR045760">
    <property type="entry name" value="DAP_DH_C"/>
</dbReference>